<feature type="region of interest" description="Disordered" evidence="2">
    <location>
        <begin position="1"/>
        <end position="26"/>
    </location>
</feature>
<keyword evidence="1" id="KW-0175">Coiled coil</keyword>
<dbReference type="EMBL" id="MFLA01000033">
    <property type="protein sequence ID" value="OGG58421.1"/>
    <property type="molecule type" value="Genomic_DNA"/>
</dbReference>
<accession>A0A1F6DAM8</accession>
<dbReference type="AlphaFoldDB" id="A0A1F6DAM8"/>
<evidence type="ECO:0000313" key="4">
    <source>
        <dbReference type="Proteomes" id="UP000176377"/>
    </source>
</evidence>
<comment type="caution">
    <text evidence="3">The sequence shown here is derived from an EMBL/GenBank/DDBJ whole genome shotgun (WGS) entry which is preliminary data.</text>
</comment>
<evidence type="ECO:0000256" key="1">
    <source>
        <dbReference type="SAM" id="Coils"/>
    </source>
</evidence>
<evidence type="ECO:0000313" key="3">
    <source>
        <dbReference type="EMBL" id="OGG58421.1"/>
    </source>
</evidence>
<proteinExistence type="predicted"/>
<feature type="coiled-coil region" evidence="1">
    <location>
        <begin position="26"/>
        <end position="89"/>
    </location>
</feature>
<gene>
    <name evidence="3" type="ORF">A2765_05740</name>
</gene>
<protein>
    <submittedName>
        <fullName evidence="3">Uncharacterized protein</fullName>
    </submittedName>
</protein>
<sequence length="405" mass="44585">MVNLDKLRQRAKSNPESVPAHTTDERTKLIAEANTLDEALREAVNQREKAIEERIEAAKAGGTPDMAREEELSRKVADLQKRFDAARAAIAQSPTSGPKHGTNAMSPEPDSKRSQGKIQKIQLGTVLKSLNTLDSAMRNTADKARFGKELVEACARLKDKIDAQVVTLMNMMNRALDIGTDGRAYDHDTSSDTIVAIATNPDLISSFRATEEVTRELEAVVREMPVEIEKLFHVLDESHAEFISIITGEKHEPQKRVFDPMPSIDPGPGHVAPARTPKSIEASLQAALGESANRAVFLQELVEASKRLKEQIDARVVTLLSMMNNALTKGVDDIAYTFDGPNNRMMPVPQSDLVTGFTTTENVARELEEAVVDMPREIQALITELLNADEEFNTLIAQGLARSNR</sequence>
<evidence type="ECO:0000256" key="2">
    <source>
        <dbReference type="SAM" id="MobiDB-lite"/>
    </source>
</evidence>
<reference evidence="3 4" key="1">
    <citation type="journal article" date="2016" name="Nat. Commun.">
        <title>Thousands of microbial genomes shed light on interconnected biogeochemical processes in an aquifer system.</title>
        <authorList>
            <person name="Anantharaman K."/>
            <person name="Brown C.T."/>
            <person name="Hug L.A."/>
            <person name="Sharon I."/>
            <person name="Castelle C.J."/>
            <person name="Probst A.J."/>
            <person name="Thomas B.C."/>
            <person name="Singh A."/>
            <person name="Wilkins M.J."/>
            <person name="Karaoz U."/>
            <person name="Brodie E.L."/>
            <person name="Williams K.H."/>
            <person name="Hubbard S.S."/>
            <person name="Banfield J.F."/>
        </authorList>
    </citation>
    <scope>NUCLEOTIDE SEQUENCE [LARGE SCALE GENOMIC DNA]</scope>
</reference>
<name>A0A1F6DAM8_9BACT</name>
<feature type="region of interest" description="Disordered" evidence="2">
    <location>
        <begin position="90"/>
        <end position="116"/>
    </location>
</feature>
<organism evidence="3 4">
    <name type="scientific">Candidatus Kaiserbacteria bacterium RIFCSPHIGHO2_01_FULL_56_24</name>
    <dbReference type="NCBI Taxonomy" id="1798487"/>
    <lineage>
        <taxon>Bacteria</taxon>
        <taxon>Candidatus Kaiseribacteriota</taxon>
    </lineage>
</organism>
<dbReference type="Proteomes" id="UP000176377">
    <property type="component" value="Unassembled WGS sequence"/>
</dbReference>